<evidence type="ECO:0000259" key="2">
    <source>
        <dbReference type="Pfam" id="PF13476"/>
    </source>
</evidence>
<dbReference type="RefSeq" id="WP_246335969.1">
    <property type="nucleotide sequence ID" value="NZ_JACHXI010000009.1"/>
</dbReference>
<feature type="coiled-coil region" evidence="1">
    <location>
        <begin position="371"/>
        <end position="438"/>
    </location>
</feature>
<evidence type="ECO:0000256" key="1">
    <source>
        <dbReference type="SAM" id="Coils"/>
    </source>
</evidence>
<dbReference type="PANTHER" id="PTHR32114">
    <property type="entry name" value="ABC TRANSPORTER ABCH.3"/>
    <property type="match status" value="1"/>
</dbReference>
<evidence type="ECO:0000313" key="3">
    <source>
        <dbReference type="EMBL" id="MBB3103740.1"/>
    </source>
</evidence>
<dbReference type="PANTHER" id="PTHR32114:SF2">
    <property type="entry name" value="ABC TRANSPORTER ABCH.3"/>
    <property type="match status" value="1"/>
</dbReference>
<evidence type="ECO:0000313" key="4">
    <source>
        <dbReference type="Proteomes" id="UP000549250"/>
    </source>
</evidence>
<dbReference type="AlphaFoldDB" id="A0A839T4Q9"/>
<dbReference type="Gene3D" id="3.40.50.300">
    <property type="entry name" value="P-loop containing nucleotide triphosphate hydrolases"/>
    <property type="match status" value="1"/>
</dbReference>
<keyword evidence="3" id="KW-0067">ATP-binding</keyword>
<dbReference type="InterPro" id="IPR027417">
    <property type="entry name" value="P-loop_NTPase"/>
</dbReference>
<sequence length="547" mass="58943">MRLTNIEITNFQGIRHAALPIAAPLLLVSGPNGAGKSSLLDAISLALTGQPRRVSLKKDISQLIADGAKKGEVSLSWLNADSEELSATTALPSGKGNPLADQPFLPFVLDAAKFAGLDAKDRRKVLFELTGASASPAEITKRLIERGADAALVEHIKPLLRAGFQAAADEAKERASQVRGAWKEITGETYGSQKAEGWKPDTAAIQVNQDDLDAAIKAHADIDADLAEALKTLGAHKSAHAQGKHRQQRMDELAETAGLLQRRQNKLNNDKTDLENWKKQVASAEAAAGHQHGLLHDLAANLADWIEISKTSQGYATNDGKLITPWFTSPVADRADLLLEQYTAEHGPIAAGDLADNPEHAKRLPEYRSYVENLTRAVANSERDLRAAEDAATQLQALQTEAAALPSESALANAEQHINDLRQQRDQARAKAEFLQEQCQANAVRDTATEKAAKHHTDVQAWTLIAEALAPDGIPAEILSGALEPVNTLLTIQSAAAKWNQVQITAGIEITYGGRLYGLLSESEKWRCDALLAVAIARLCWAAHRHA</sequence>
<feature type="coiled-coil region" evidence="1">
    <location>
        <begin position="250"/>
        <end position="287"/>
    </location>
</feature>
<dbReference type="SUPFAM" id="SSF52540">
    <property type="entry name" value="P-loop containing nucleoside triphosphate hydrolases"/>
    <property type="match status" value="1"/>
</dbReference>
<protein>
    <submittedName>
        <fullName evidence="3">Energy-coupling factor transporter ATP-binding protein EcfA2</fullName>
    </submittedName>
</protein>
<keyword evidence="1" id="KW-0175">Coiled coil</keyword>
<gene>
    <name evidence="3" type="ORF">FHR87_002137</name>
</gene>
<dbReference type="EMBL" id="JACHXI010000009">
    <property type="protein sequence ID" value="MBB3103740.1"/>
    <property type="molecule type" value="Genomic_DNA"/>
</dbReference>
<organism evidence="3 4">
    <name type="scientific">Azomonas macrocytogenes</name>
    <name type="common">Azotobacter macrocytogenes</name>
    <dbReference type="NCBI Taxonomy" id="69962"/>
    <lineage>
        <taxon>Bacteria</taxon>
        <taxon>Pseudomonadati</taxon>
        <taxon>Pseudomonadota</taxon>
        <taxon>Gammaproteobacteria</taxon>
        <taxon>Pseudomonadales</taxon>
        <taxon>Pseudomonadaceae</taxon>
        <taxon>Azomonas</taxon>
    </lineage>
</organism>
<accession>A0A839T4Q9</accession>
<keyword evidence="4" id="KW-1185">Reference proteome</keyword>
<dbReference type="GO" id="GO:0006302">
    <property type="term" value="P:double-strand break repair"/>
    <property type="evidence" value="ECO:0007669"/>
    <property type="project" value="InterPro"/>
</dbReference>
<feature type="domain" description="Rad50/SbcC-type AAA" evidence="2">
    <location>
        <begin position="6"/>
        <end position="280"/>
    </location>
</feature>
<dbReference type="Pfam" id="PF13476">
    <property type="entry name" value="AAA_23"/>
    <property type="match status" value="1"/>
</dbReference>
<comment type="caution">
    <text evidence="3">The sequence shown here is derived from an EMBL/GenBank/DDBJ whole genome shotgun (WGS) entry which is preliminary data.</text>
</comment>
<dbReference type="Proteomes" id="UP000549250">
    <property type="component" value="Unassembled WGS sequence"/>
</dbReference>
<dbReference type="GO" id="GO:0016887">
    <property type="term" value="F:ATP hydrolysis activity"/>
    <property type="evidence" value="ECO:0007669"/>
    <property type="project" value="InterPro"/>
</dbReference>
<name>A0A839T4Q9_AZOMA</name>
<reference evidence="3 4" key="1">
    <citation type="submission" date="2020-08" db="EMBL/GenBank/DDBJ databases">
        <title>Genomic Encyclopedia of Type Strains, Phase III (KMG-III): the genomes of soil and plant-associated and newly described type strains.</title>
        <authorList>
            <person name="Whitman W."/>
        </authorList>
    </citation>
    <scope>NUCLEOTIDE SEQUENCE [LARGE SCALE GENOMIC DNA]</scope>
    <source>
        <strain evidence="3 4">CECT 4462</strain>
    </source>
</reference>
<dbReference type="GO" id="GO:0005524">
    <property type="term" value="F:ATP binding"/>
    <property type="evidence" value="ECO:0007669"/>
    <property type="project" value="UniProtKB-KW"/>
</dbReference>
<dbReference type="InterPro" id="IPR038729">
    <property type="entry name" value="Rad50/SbcC_AAA"/>
</dbReference>
<keyword evidence="3" id="KW-0547">Nucleotide-binding</keyword>
<proteinExistence type="predicted"/>